<feature type="compositionally biased region" description="Polar residues" evidence="1">
    <location>
        <begin position="34"/>
        <end position="51"/>
    </location>
</feature>
<evidence type="ECO:0000313" key="2">
    <source>
        <dbReference type="EMBL" id="KMQ70431.1"/>
    </source>
</evidence>
<proteinExistence type="predicted"/>
<dbReference type="Proteomes" id="UP000035900">
    <property type="component" value="Unassembled WGS sequence"/>
</dbReference>
<dbReference type="EMBL" id="LFNG01000019">
    <property type="protein sequence ID" value="KMQ70431.1"/>
    <property type="molecule type" value="Genomic_DNA"/>
</dbReference>
<evidence type="ECO:0000256" key="1">
    <source>
        <dbReference type="SAM" id="MobiDB-lite"/>
    </source>
</evidence>
<name>A0A0J7IX72_9FLAO</name>
<evidence type="ECO:0000313" key="3">
    <source>
        <dbReference type="Proteomes" id="UP000035900"/>
    </source>
</evidence>
<feature type="region of interest" description="Disordered" evidence="1">
    <location>
        <begin position="15"/>
        <end position="54"/>
    </location>
</feature>
<protein>
    <submittedName>
        <fullName evidence="2">Uncharacterized protein</fullName>
    </submittedName>
</protein>
<dbReference type="PATRIC" id="fig|1304281.5.peg.2675"/>
<keyword evidence="3" id="KW-1185">Reference proteome</keyword>
<reference evidence="2 3" key="1">
    <citation type="journal article" date="2004" name="Int. J. Syst. Evol. Microbiol.">
        <title>Kaistella koreensis gen. nov., sp. nov., a novel member of the Chryseobacterium-Bergeyella-Riemerella branch.</title>
        <authorList>
            <person name="Kim M.K."/>
            <person name="Im W.T."/>
            <person name="Shin Y.K."/>
            <person name="Lim J.H."/>
            <person name="Kim S.H."/>
            <person name="Lee B.C."/>
            <person name="Park M.Y."/>
            <person name="Lee K.Y."/>
            <person name="Lee S.T."/>
        </authorList>
    </citation>
    <scope>NUCLEOTIDE SEQUENCE [LARGE SCALE GENOMIC DNA]</scope>
    <source>
        <strain evidence="2 3">CCUG 49689</strain>
    </source>
</reference>
<dbReference type="AlphaFoldDB" id="A0A0J7IX72"/>
<organism evidence="2 3">
    <name type="scientific">Chryseobacterium koreense CCUG 49689</name>
    <dbReference type="NCBI Taxonomy" id="1304281"/>
    <lineage>
        <taxon>Bacteria</taxon>
        <taxon>Pseudomonadati</taxon>
        <taxon>Bacteroidota</taxon>
        <taxon>Flavobacteriia</taxon>
        <taxon>Flavobacteriales</taxon>
        <taxon>Weeksellaceae</taxon>
        <taxon>Chryseobacterium group</taxon>
        <taxon>Chryseobacterium</taxon>
    </lineage>
</organism>
<feature type="compositionally biased region" description="Polar residues" evidence="1">
    <location>
        <begin position="15"/>
        <end position="25"/>
    </location>
</feature>
<comment type="caution">
    <text evidence="2">The sequence shown here is derived from an EMBL/GenBank/DDBJ whole genome shotgun (WGS) entry which is preliminary data.</text>
</comment>
<sequence length="143" mass="16160">MNHLVKALKDEFQTLQTGMQPQQKNMPAAKEFQDASSGKQSGSALTNNSKSPAFANAVSDNTEIKFTVRGTKTDLCIIILQINFETGEFRRKKISLDEANCIRKNTYTIETAFQPRKGYTDLLFLYGQYFLKAVPIQIKDRNS</sequence>
<accession>A0A0J7IX72</accession>
<gene>
    <name evidence="2" type="ORF">ACM44_12405</name>
</gene>